<dbReference type="InterPro" id="IPR005101">
    <property type="entry name" value="Cryptochr/Photolyase_FAD-bd"/>
</dbReference>
<evidence type="ECO:0000313" key="8">
    <source>
        <dbReference type="EMBL" id="MEA5140811.1"/>
    </source>
</evidence>
<organism evidence="8 9">
    <name type="scientific">Arcicella rigui</name>
    <dbReference type="NCBI Taxonomy" id="797020"/>
    <lineage>
        <taxon>Bacteria</taxon>
        <taxon>Pseudomonadati</taxon>
        <taxon>Bacteroidota</taxon>
        <taxon>Cytophagia</taxon>
        <taxon>Cytophagales</taxon>
        <taxon>Flectobacillaceae</taxon>
        <taxon>Arcicella</taxon>
    </lineage>
</organism>
<dbReference type="InterPro" id="IPR036134">
    <property type="entry name" value="Crypto/Photolyase_FAD-like_sf"/>
</dbReference>
<keyword evidence="9" id="KW-1185">Reference proteome</keyword>
<dbReference type="EMBL" id="JAYFUM010000021">
    <property type="protein sequence ID" value="MEA5140811.1"/>
    <property type="molecule type" value="Genomic_DNA"/>
</dbReference>
<keyword evidence="8" id="KW-0456">Lyase</keyword>
<dbReference type="SUPFAM" id="SSF52425">
    <property type="entry name" value="Cryptochrome/photolyase, N-terminal domain"/>
    <property type="match status" value="1"/>
</dbReference>
<dbReference type="PANTHER" id="PTHR11455">
    <property type="entry name" value="CRYPTOCHROME"/>
    <property type="match status" value="1"/>
</dbReference>
<accession>A0ABU5QD79</accession>
<dbReference type="RefSeq" id="WP_323297967.1">
    <property type="nucleotide sequence ID" value="NZ_JAYFUM010000021.1"/>
</dbReference>
<comment type="cofactor">
    <cofactor evidence="1">
        <name>(6R)-5,10-methylene-5,6,7,8-tetrahydrofolate</name>
        <dbReference type="ChEBI" id="CHEBI:15636"/>
    </cofactor>
</comment>
<dbReference type="InterPro" id="IPR036155">
    <property type="entry name" value="Crypto/Photolyase_N_sf"/>
</dbReference>
<dbReference type="PROSITE" id="PS51645">
    <property type="entry name" value="PHR_CRY_ALPHA_BETA"/>
    <property type="match status" value="1"/>
</dbReference>
<dbReference type="SUPFAM" id="SSF48173">
    <property type="entry name" value="Cryptochrome/photolyase FAD-binding domain"/>
    <property type="match status" value="1"/>
</dbReference>
<dbReference type="Pfam" id="PF00875">
    <property type="entry name" value="DNA_photolyase"/>
    <property type="match status" value="1"/>
</dbReference>
<comment type="cofactor">
    <cofactor evidence="2">
        <name>FAD</name>
        <dbReference type="ChEBI" id="CHEBI:57692"/>
    </cofactor>
</comment>
<reference evidence="8 9" key="1">
    <citation type="submission" date="2023-12" db="EMBL/GenBank/DDBJ databases">
        <title>Novel species of the genus Arcicella isolated from rivers.</title>
        <authorList>
            <person name="Lu H."/>
        </authorList>
    </citation>
    <scope>NUCLEOTIDE SEQUENCE [LARGE SCALE GENOMIC DNA]</scope>
    <source>
        <strain evidence="8 9">KCTC 23307</strain>
    </source>
</reference>
<keyword evidence="4 6" id="KW-0274">FAD</keyword>
<comment type="similarity">
    <text evidence="6">Belongs to the DNA photolyase family.</text>
</comment>
<protein>
    <submittedName>
        <fullName evidence="8">Deoxyribodipyrimidine photo-lyase</fullName>
        <ecNumber evidence="8">4.1.99.3</ecNumber>
    </submittedName>
</protein>
<dbReference type="InterPro" id="IPR014729">
    <property type="entry name" value="Rossmann-like_a/b/a_fold"/>
</dbReference>
<keyword evidence="5 6" id="KW-0157">Chromophore</keyword>
<dbReference type="InterPro" id="IPR006050">
    <property type="entry name" value="DNA_photolyase_N"/>
</dbReference>
<dbReference type="Pfam" id="PF03441">
    <property type="entry name" value="FAD_binding_7"/>
    <property type="match status" value="1"/>
</dbReference>
<dbReference type="EC" id="4.1.99.3" evidence="8"/>
<gene>
    <name evidence="8" type="ORF">VB248_16795</name>
</gene>
<dbReference type="InterPro" id="IPR018394">
    <property type="entry name" value="DNA_photolyase_1_CS_C"/>
</dbReference>
<keyword evidence="3 6" id="KW-0285">Flavoprotein</keyword>
<sequence length="435" mass="51108">MTKISIFWFRRDLRLHDNAGLYHALKSGNKVLPIFIFDKNILDRLDDKRDRRVEFIHQALSDLQQELVALGSSLWVQYSTPEEVFPALLNQFDIESIYTNHDYEKYAQERDDAVREFVNSENVAFHTFKDQVIFEKNEVLSGAGTPYTVFTPYSRKWKEKVNDFYLKPYPTEKYFHQFLNTEPFAMPTLASMGFEAVGASFPSKEVRESIVKNYAEKRDFPAVVGTSRLSVHLRFGTVSIRELARKAQALSETWLNELIWRDFYFNITYHFPHIGQGFAFRKEYDKIRWRNNEAEFKLWCEGKTGYPIVDAGMRELNATGFMHNRVRMIVASFLTKHLLIDWRWGEKYFAKKLLDFDFAANNGGWQWASGSGCDAAPYFRVFNPTLQTQKFDKDLAYIKKWVPELNSFNYPQPIVNHDFARKRVVPVYQEALKAK</sequence>
<dbReference type="Gene3D" id="1.25.40.80">
    <property type="match status" value="1"/>
</dbReference>
<evidence type="ECO:0000256" key="4">
    <source>
        <dbReference type="ARBA" id="ARBA00022827"/>
    </source>
</evidence>
<dbReference type="PROSITE" id="PS00691">
    <property type="entry name" value="DNA_PHOTOLYASES_1_2"/>
    <property type="match status" value="1"/>
</dbReference>
<evidence type="ECO:0000259" key="7">
    <source>
        <dbReference type="PROSITE" id="PS51645"/>
    </source>
</evidence>
<dbReference type="Proteomes" id="UP001302949">
    <property type="component" value="Unassembled WGS sequence"/>
</dbReference>
<evidence type="ECO:0000256" key="3">
    <source>
        <dbReference type="ARBA" id="ARBA00022630"/>
    </source>
</evidence>
<evidence type="ECO:0000313" key="9">
    <source>
        <dbReference type="Proteomes" id="UP001302949"/>
    </source>
</evidence>
<dbReference type="Gene3D" id="1.10.579.10">
    <property type="entry name" value="DNA Cyclobutane Dipyrimidine Photolyase, subunit A, domain 3"/>
    <property type="match status" value="1"/>
</dbReference>
<comment type="caution">
    <text evidence="8">The sequence shown here is derived from an EMBL/GenBank/DDBJ whole genome shotgun (WGS) entry which is preliminary data.</text>
</comment>
<name>A0ABU5QD79_9BACT</name>
<dbReference type="GO" id="GO:0003904">
    <property type="term" value="F:deoxyribodipyrimidine photo-lyase activity"/>
    <property type="evidence" value="ECO:0007669"/>
    <property type="project" value="UniProtKB-EC"/>
</dbReference>
<evidence type="ECO:0000256" key="1">
    <source>
        <dbReference type="ARBA" id="ARBA00001932"/>
    </source>
</evidence>
<evidence type="ECO:0000256" key="6">
    <source>
        <dbReference type="RuleBase" id="RU004182"/>
    </source>
</evidence>
<dbReference type="PRINTS" id="PR00147">
    <property type="entry name" value="DNAPHOTLYASE"/>
</dbReference>
<proteinExistence type="inferred from homology"/>
<dbReference type="PROSITE" id="PS00394">
    <property type="entry name" value="DNA_PHOTOLYASES_1_1"/>
    <property type="match status" value="1"/>
</dbReference>
<dbReference type="InterPro" id="IPR002081">
    <property type="entry name" value="Cryptochrome/DNA_photolyase_1"/>
</dbReference>
<dbReference type="Gene3D" id="3.40.50.620">
    <property type="entry name" value="HUPs"/>
    <property type="match status" value="1"/>
</dbReference>
<dbReference type="PANTHER" id="PTHR11455:SF9">
    <property type="entry name" value="CRYPTOCHROME CIRCADIAN CLOCK 5 ISOFORM X1"/>
    <property type="match status" value="1"/>
</dbReference>
<evidence type="ECO:0000256" key="5">
    <source>
        <dbReference type="ARBA" id="ARBA00022991"/>
    </source>
</evidence>
<evidence type="ECO:0000256" key="2">
    <source>
        <dbReference type="ARBA" id="ARBA00001974"/>
    </source>
</evidence>
<feature type="domain" description="Photolyase/cryptochrome alpha/beta" evidence="7">
    <location>
        <begin position="3"/>
        <end position="133"/>
    </location>
</feature>